<sequence length="169" mass="18991">MRQLVRLALLGMLVAPAFAHAWGLGFDRDIDDQKKSGEESQTRLPPYPKAGNQQEFYVSGIAGNHYFVDKTTLDMGKDGVVRYVLTIKARGGATNVSFEGIRCATRERKIYAIGHPDGSWSRARDSHWQPIASTSQLSYHRPLADEYLCPQGEMVHSPQEALRNMRAVW</sequence>
<name>A0A512L5R5_9PROT</name>
<evidence type="ECO:0000313" key="4">
    <source>
        <dbReference type="Proteomes" id="UP000321337"/>
    </source>
</evidence>
<organism evidence="3 4">
    <name type="scientific">Sulfuriferula plumbiphila</name>
    <dbReference type="NCBI Taxonomy" id="171865"/>
    <lineage>
        <taxon>Bacteria</taxon>
        <taxon>Pseudomonadati</taxon>
        <taxon>Pseudomonadota</taxon>
        <taxon>Betaproteobacteria</taxon>
        <taxon>Nitrosomonadales</taxon>
        <taxon>Sulfuricellaceae</taxon>
        <taxon>Sulfuriferula</taxon>
    </lineage>
</organism>
<dbReference type="RefSeq" id="WP_223264495.1">
    <property type="nucleotide sequence ID" value="NZ_AP021884.1"/>
</dbReference>
<dbReference type="AlphaFoldDB" id="A0A512L5R5"/>
<dbReference type="InterPro" id="IPR014861">
    <property type="entry name" value="CNP1-like_dom"/>
</dbReference>
<gene>
    <name evidence="3" type="ORF">TPL01_09540</name>
</gene>
<proteinExistence type="predicted"/>
<protein>
    <recommendedName>
        <fullName evidence="2">CNP1-like uncharacterized domain-containing protein</fullName>
    </recommendedName>
</protein>
<evidence type="ECO:0000256" key="1">
    <source>
        <dbReference type="SAM" id="SignalP"/>
    </source>
</evidence>
<dbReference type="EMBL" id="BKAD01000008">
    <property type="protein sequence ID" value="GEP29816.1"/>
    <property type="molecule type" value="Genomic_DNA"/>
</dbReference>
<keyword evidence="1" id="KW-0732">Signal</keyword>
<reference evidence="3 4" key="1">
    <citation type="submission" date="2019-07" db="EMBL/GenBank/DDBJ databases">
        <title>Whole genome shotgun sequence of Thiobacillus plumbophilus NBRC 107929.</title>
        <authorList>
            <person name="Hosoyama A."/>
            <person name="Uohara A."/>
            <person name="Ohji S."/>
            <person name="Ichikawa N."/>
        </authorList>
    </citation>
    <scope>NUCLEOTIDE SEQUENCE [LARGE SCALE GENOMIC DNA]</scope>
    <source>
        <strain evidence="3 4">NBRC 107929</strain>
    </source>
</reference>
<comment type="caution">
    <text evidence="3">The sequence shown here is derived from an EMBL/GenBank/DDBJ whole genome shotgun (WGS) entry which is preliminary data.</text>
</comment>
<dbReference type="Proteomes" id="UP000321337">
    <property type="component" value="Unassembled WGS sequence"/>
</dbReference>
<feature type="signal peptide" evidence="1">
    <location>
        <begin position="1"/>
        <end position="21"/>
    </location>
</feature>
<feature type="domain" description="CNP1-like uncharacterised" evidence="2">
    <location>
        <begin position="33"/>
        <end position="166"/>
    </location>
</feature>
<evidence type="ECO:0000313" key="3">
    <source>
        <dbReference type="EMBL" id="GEP29816.1"/>
    </source>
</evidence>
<evidence type="ECO:0000259" key="2">
    <source>
        <dbReference type="Pfam" id="PF08750"/>
    </source>
</evidence>
<feature type="chain" id="PRO_5022230739" description="CNP1-like uncharacterized domain-containing protein" evidence="1">
    <location>
        <begin position="22"/>
        <end position="169"/>
    </location>
</feature>
<accession>A0A512L5R5</accession>
<dbReference type="Pfam" id="PF08750">
    <property type="entry name" value="CNP1"/>
    <property type="match status" value="1"/>
</dbReference>
<keyword evidence="4" id="KW-1185">Reference proteome</keyword>